<protein>
    <submittedName>
        <fullName evidence="2">HAD hydrolase family protein</fullName>
    </submittedName>
</protein>
<gene>
    <name evidence="2" type="ORF">KFV11_01135</name>
</gene>
<dbReference type="GO" id="GO:0005829">
    <property type="term" value="C:cytosol"/>
    <property type="evidence" value="ECO:0007669"/>
    <property type="project" value="TreeGrafter"/>
</dbReference>
<dbReference type="Pfam" id="PF08282">
    <property type="entry name" value="Hydrolase_3"/>
    <property type="match status" value="1"/>
</dbReference>
<dbReference type="SUPFAM" id="SSF56784">
    <property type="entry name" value="HAD-like"/>
    <property type="match status" value="1"/>
</dbReference>
<evidence type="ECO:0000256" key="1">
    <source>
        <dbReference type="ARBA" id="ARBA00022801"/>
    </source>
</evidence>
<dbReference type="GO" id="GO:0016791">
    <property type="term" value="F:phosphatase activity"/>
    <property type="evidence" value="ECO:0007669"/>
    <property type="project" value="TreeGrafter"/>
</dbReference>
<dbReference type="Proteomes" id="UP001057381">
    <property type="component" value="Chromosome"/>
</dbReference>
<dbReference type="AlphaFoldDB" id="A0A9Q9F1J6"/>
<dbReference type="KEGG" id="mequ:KFV11_01135"/>
<dbReference type="InterPro" id="IPR036412">
    <property type="entry name" value="HAD-like_sf"/>
</dbReference>
<keyword evidence="1 2" id="KW-0378">Hydrolase</keyword>
<dbReference type="Gene3D" id="3.40.50.1000">
    <property type="entry name" value="HAD superfamily/HAD-like"/>
    <property type="match status" value="1"/>
</dbReference>
<proteinExistence type="predicted"/>
<evidence type="ECO:0000313" key="3">
    <source>
        <dbReference type="Proteomes" id="UP001057381"/>
    </source>
</evidence>
<name>A0A9Q9F1J6_9STAP</name>
<dbReference type="EMBL" id="CP073809">
    <property type="protein sequence ID" value="UTH14007.1"/>
    <property type="molecule type" value="Genomic_DNA"/>
</dbReference>
<dbReference type="PANTHER" id="PTHR10000">
    <property type="entry name" value="PHOSPHOSERINE PHOSPHATASE"/>
    <property type="match status" value="1"/>
</dbReference>
<dbReference type="GO" id="GO:0000287">
    <property type="term" value="F:magnesium ion binding"/>
    <property type="evidence" value="ECO:0007669"/>
    <property type="project" value="TreeGrafter"/>
</dbReference>
<reference evidence="2" key="1">
    <citation type="submission" date="2021-04" db="EMBL/GenBank/DDBJ databases">
        <title>Complete Genome Sequences of Macrococcus spp. from dog and cattle.</title>
        <authorList>
            <person name="Schwendener S."/>
            <person name="Perreten V."/>
        </authorList>
    </citation>
    <scope>NUCLEOTIDE SEQUENCE</scope>
    <source>
        <strain evidence="2">Epi0143-OL</strain>
    </source>
</reference>
<accession>A0A9Q9F1J6</accession>
<dbReference type="InterPro" id="IPR023214">
    <property type="entry name" value="HAD_sf"/>
</dbReference>
<sequence length="67" mass="7354">MIKKFSIPVNQTIAFGDSGNDINMLNAVEYGYLVSNAPAEAKQLYPSIAEHPHNKGILTTLTHIVKE</sequence>
<dbReference type="PANTHER" id="PTHR10000:SF57">
    <property type="entry name" value="KANOSAMINE-6-PHOSPHATE PHOSPHATASE"/>
    <property type="match status" value="1"/>
</dbReference>
<evidence type="ECO:0000313" key="2">
    <source>
        <dbReference type="EMBL" id="UTH14007.1"/>
    </source>
</evidence>
<organism evidence="2 3">
    <name type="scientific">Macrococcus equipercicus</name>
    <dbReference type="NCBI Taxonomy" id="69967"/>
    <lineage>
        <taxon>Bacteria</taxon>
        <taxon>Bacillati</taxon>
        <taxon>Bacillota</taxon>
        <taxon>Bacilli</taxon>
        <taxon>Bacillales</taxon>
        <taxon>Staphylococcaceae</taxon>
        <taxon>Macrococcus</taxon>
    </lineage>
</organism>